<proteinExistence type="predicted"/>
<sequence length="235" mass="26314">YVIELKMHLLLFLVFFPAQLHVGDCRGDPVYISGQYHAPQKCRFGFCCGSCYNRYCCHDSFWKLSEDKQDEWYNITTSIMQHILQFCFSLCLNVLHYTKLTFVSNPVIATTTHTTVVTSSPQTYPQQPTATPQPYPAAQYAPYQPIPVQPGYGTQPMPYQGAPYIPGPPPTYQEATGPSYPAAPMPYSQAAFTPGQPSYPLQPPGPSPSQPQPQPQPTDFLTQPAYNPDYVSNKM</sequence>
<evidence type="ECO:0000256" key="1">
    <source>
        <dbReference type="SAM" id="MobiDB-lite"/>
    </source>
</evidence>
<evidence type="ECO:0000259" key="3">
    <source>
        <dbReference type="Pfam" id="PF13908"/>
    </source>
</evidence>
<dbReference type="PRINTS" id="PR01217">
    <property type="entry name" value="PRICHEXTENSN"/>
</dbReference>
<keyword evidence="2" id="KW-0732">Signal</keyword>
<reference evidence="4" key="1">
    <citation type="submission" date="2025-08" db="UniProtKB">
        <authorList>
            <consortium name="Ensembl"/>
        </authorList>
    </citation>
    <scope>IDENTIFICATION</scope>
</reference>
<dbReference type="Ensembl" id="ENSPMGT00000006760.1">
    <property type="protein sequence ID" value="ENSPMGP00000006360.1"/>
    <property type="gene ID" value="ENSPMGG00000005351.1"/>
</dbReference>
<dbReference type="Pfam" id="PF13908">
    <property type="entry name" value="Shisa_N"/>
    <property type="match status" value="1"/>
</dbReference>
<reference evidence="4" key="2">
    <citation type="submission" date="2025-09" db="UniProtKB">
        <authorList>
            <consortium name="Ensembl"/>
        </authorList>
    </citation>
    <scope>IDENTIFICATION</scope>
</reference>
<evidence type="ECO:0000256" key="2">
    <source>
        <dbReference type="SAM" id="SignalP"/>
    </source>
</evidence>
<protein>
    <recommendedName>
        <fullName evidence="3">Shisa N-terminal domain-containing protein</fullName>
    </recommendedName>
</protein>
<dbReference type="Proteomes" id="UP000261520">
    <property type="component" value="Unplaced"/>
</dbReference>
<dbReference type="AlphaFoldDB" id="A0A3B3ZP92"/>
<feature type="chain" id="PRO_5017221516" description="Shisa N-terminal domain-containing protein" evidence="2">
    <location>
        <begin position="26"/>
        <end position="235"/>
    </location>
</feature>
<dbReference type="STRING" id="409849.ENSPMGP00000006360"/>
<name>A0A3B3ZP92_9GOBI</name>
<feature type="domain" description="Shisa N-terminal" evidence="3">
    <location>
        <begin position="32"/>
        <end position="69"/>
    </location>
</feature>
<keyword evidence="5" id="KW-1185">Reference proteome</keyword>
<evidence type="ECO:0000313" key="5">
    <source>
        <dbReference type="Proteomes" id="UP000261520"/>
    </source>
</evidence>
<dbReference type="InterPro" id="IPR053891">
    <property type="entry name" value="Shisa_N"/>
</dbReference>
<organism evidence="4 5">
    <name type="scientific">Periophthalmus magnuspinnatus</name>
    <dbReference type="NCBI Taxonomy" id="409849"/>
    <lineage>
        <taxon>Eukaryota</taxon>
        <taxon>Metazoa</taxon>
        <taxon>Chordata</taxon>
        <taxon>Craniata</taxon>
        <taxon>Vertebrata</taxon>
        <taxon>Euteleostomi</taxon>
        <taxon>Actinopterygii</taxon>
        <taxon>Neopterygii</taxon>
        <taxon>Teleostei</taxon>
        <taxon>Neoteleostei</taxon>
        <taxon>Acanthomorphata</taxon>
        <taxon>Gobiaria</taxon>
        <taxon>Gobiiformes</taxon>
        <taxon>Gobioidei</taxon>
        <taxon>Gobiidae</taxon>
        <taxon>Oxudercinae</taxon>
        <taxon>Periophthalmus</taxon>
    </lineage>
</organism>
<feature type="region of interest" description="Disordered" evidence="1">
    <location>
        <begin position="164"/>
        <end position="235"/>
    </location>
</feature>
<accession>A0A3B3ZP92</accession>
<evidence type="ECO:0000313" key="4">
    <source>
        <dbReference type="Ensembl" id="ENSPMGP00000006360.1"/>
    </source>
</evidence>
<feature type="signal peptide" evidence="2">
    <location>
        <begin position="1"/>
        <end position="25"/>
    </location>
</feature>
<feature type="compositionally biased region" description="Pro residues" evidence="1">
    <location>
        <begin position="200"/>
        <end position="216"/>
    </location>
</feature>